<keyword evidence="9 12" id="KW-0406">Ion transport</keyword>
<gene>
    <name evidence="12" type="primary">inx</name>
    <name evidence="13" type="ORF">WA026_004576</name>
</gene>
<dbReference type="AlphaFoldDB" id="A0AAW1V8C7"/>
<keyword evidence="3 12" id="KW-0813">Transport</keyword>
<comment type="similarity">
    <text evidence="12">Belongs to the pannexin family.</text>
</comment>
<evidence type="ECO:0000256" key="1">
    <source>
        <dbReference type="ARBA" id="ARBA00004610"/>
    </source>
</evidence>
<evidence type="ECO:0000256" key="8">
    <source>
        <dbReference type="ARBA" id="ARBA00022989"/>
    </source>
</evidence>
<dbReference type="GO" id="GO:0034220">
    <property type="term" value="P:monoatomic ion transmembrane transport"/>
    <property type="evidence" value="ECO:0007669"/>
    <property type="project" value="UniProtKB-KW"/>
</dbReference>
<dbReference type="GO" id="GO:0005243">
    <property type="term" value="F:gap junction channel activity"/>
    <property type="evidence" value="ECO:0007669"/>
    <property type="project" value="TreeGrafter"/>
</dbReference>
<evidence type="ECO:0000256" key="7">
    <source>
        <dbReference type="ARBA" id="ARBA00022949"/>
    </source>
</evidence>
<evidence type="ECO:0000256" key="4">
    <source>
        <dbReference type="ARBA" id="ARBA00022475"/>
    </source>
</evidence>
<comment type="caution">
    <text evidence="13">The sequence shown here is derived from an EMBL/GenBank/DDBJ whole genome shotgun (WGS) entry which is preliminary data.</text>
</comment>
<evidence type="ECO:0000256" key="3">
    <source>
        <dbReference type="ARBA" id="ARBA00022448"/>
    </source>
</evidence>
<dbReference type="GO" id="GO:0005886">
    <property type="term" value="C:plasma membrane"/>
    <property type="evidence" value="ECO:0007669"/>
    <property type="project" value="UniProtKB-SubCell"/>
</dbReference>
<keyword evidence="6" id="KW-0303">Gap junction</keyword>
<comment type="function">
    <text evidence="12">Structural component of the gap junctions.</text>
</comment>
<keyword evidence="7" id="KW-0965">Cell junction</keyword>
<evidence type="ECO:0000256" key="12">
    <source>
        <dbReference type="RuleBase" id="RU010713"/>
    </source>
</evidence>
<keyword evidence="11 12" id="KW-0407">Ion channel</keyword>
<dbReference type="GO" id="GO:0007602">
    <property type="term" value="P:phototransduction"/>
    <property type="evidence" value="ECO:0007669"/>
    <property type="project" value="TreeGrafter"/>
</dbReference>
<dbReference type="Pfam" id="PF00876">
    <property type="entry name" value="Innexin"/>
    <property type="match status" value="1"/>
</dbReference>
<evidence type="ECO:0000256" key="9">
    <source>
        <dbReference type="ARBA" id="ARBA00023065"/>
    </source>
</evidence>
<sequence length="277" mass="32538">MTVFGMVSAVAGLIKIRYLVNKAMIDNMVLRTHYWLTLAILFVSCIIVTANNLIGYSIQCIHNRVNHPHVINTFCWITYSFTLPHEQDKTYHSYYEWVPFMLLTHGVMFYFPHWIWKNWEQGKLRMITEGLRGSLVGGKDERKGRQNMLLQYSIETMHLHNTYTFGYFLREVLNFVDVIINITMTDKFLGGTFMTYGTEVIRFSNKDQENRTDPMVSIFSRISKCTFTKFVPSGTIQKHGALCILVLNFLNEKIYIFLWFWLIIVAFLSGLAICYYY</sequence>
<organism evidence="13 14">
    <name type="scientific">Henosepilachna vigintioctopunctata</name>
    <dbReference type="NCBI Taxonomy" id="420089"/>
    <lineage>
        <taxon>Eukaryota</taxon>
        <taxon>Metazoa</taxon>
        <taxon>Ecdysozoa</taxon>
        <taxon>Arthropoda</taxon>
        <taxon>Hexapoda</taxon>
        <taxon>Insecta</taxon>
        <taxon>Pterygota</taxon>
        <taxon>Neoptera</taxon>
        <taxon>Endopterygota</taxon>
        <taxon>Coleoptera</taxon>
        <taxon>Polyphaga</taxon>
        <taxon>Cucujiformia</taxon>
        <taxon>Coccinelloidea</taxon>
        <taxon>Coccinellidae</taxon>
        <taxon>Epilachninae</taxon>
        <taxon>Epilachnini</taxon>
        <taxon>Henosepilachna</taxon>
    </lineage>
</organism>
<proteinExistence type="inferred from homology"/>
<keyword evidence="10 12" id="KW-0472">Membrane</keyword>
<dbReference type="PANTHER" id="PTHR11893">
    <property type="entry name" value="INNEXIN"/>
    <property type="match status" value="1"/>
</dbReference>
<keyword evidence="14" id="KW-1185">Reference proteome</keyword>
<dbReference type="PROSITE" id="PS51013">
    <property type="entry name" value="PANNEXIN"/>
    <property type="match status" value="1"/>
</dbReference>
<dbReference type="GO" id="GO:0005921">
    <property type="term" value="C:gap junction"/>
    <property type="evidence" value="ECO:0007669"/>
    <property type="project" value="UniProtKB-SubCell"/>
</dbReference>
<evidence type="ECO:0000313" key="14">
    <source>
        <dbReference type="Proteomes" id="UP001431783"/>
    </source>
</evidence>
<dbReference type="PRINTS" id="PR01262">
    <property type="entry name" value="INNEXIN"/>
</dbReference>
<evidence type="ECO:0000256" key="2">
    <source>
        <dbReference type="ARBA" id="ARBA00004651"/>
    </source>
</evidence>
<evidence type="ECO:0000256" key="6">
    <source>
        <dbReference type="ARBA" id="ARBA00022868"/>
    </source>
</evidence>
<comment type="subcellular location">
    <subcellularLocation>
        <location evidence="1">Cell junction</location>
        <location evidence="1">Gap junction</location>
    </subcellularLocation>
    <subcellularLocation>
        <location evidence="2 12">Cell membrane</location>
        <topology evidence="2 12">Multi-pass membrane protein</topology>
    </subcellularLocation>
</comment>
<keyword evidence="8 12" id="KW-1133">Transmembrane helix</keyword>
<evidence type="ECO:0000256" key="10">
    <source>
        <dbReference type="ARBA" id="ARBA00023136"/>
    </source>
</evidence>
<dbReference type="PANTHER" id="PTHR11893:SF37">
    <property type="entry name" value="INNEXIN INX3"/>
    <property type="match status" value="1"/>
</dbReference>
<keyword evidence="5 12" id="KW-0812">Transmembrane</keyword>
<evidence type="ECO:0000256" key="11">
    <source>
        <dbReference type="ARBA" id="ARBA00023303"/>
    </source>
</evidence>
<accession>A0AAW1V8C7</accession>
<name>A0AAW1V8C7_9CUCU</name>
<dbReference type="InterPro" id="IPR000990">
    <property type="entry name" value="Innexin"/>
</dbReference>
<keyword evidence="4" id="KW-1003">Cell membrane</keyword>
<protein>
    <recommendedName>
        <fullName evidence="12">Innexin</fullName>
    </recommendedName>
</protein>
<feature type="transmembrane region" description="Helical" evidence="12">
    <location>
        <begin position="34"/>
        <end position="54"/>
    </location>
</feature>
<reference evidence="13 14" key="1">
    <citation type="submission" date="2023-03" db="EMBL/GenBank/DDBJ databases">
        <title>Genome insight into feeding habits of ladybird beetles.</title>
        <authorList>
            <person name="Li H.-S."/>
            <person name="Huang Y.-H."/>
            <person name="Pang H."/>
        </authorList>
    </citation>
    <scope>NUCLEOTIDE SEQUENCE [LARGE SCALE GENOMIC DNA]</scope>
    <source>
        <strain evidence="13">SYSU_2023b</strain>
        <tissue evidence="13">Whole body</tissue>
    </source>
</reference>
<evidence type="ECO:0000313" key="13">
    <source>
        <dbReference type="EMBL" id="KAK9889296.1"/>
    </source>
</evidence>
<evidence type="ECO:0000256" key="5">
    <source>
        <dbReference type="ARBA" id="ARBA00022692"/>
    </source>
</evidence>
<feature type="transmembrane region" description="Helical" evidence="12">
    <location>
        <begin position="254"/>
        <end position="276"/>
    </location>
</feature>
<feature type="transmembrane region" description="Helical" evidence="12">
    <location>
        <begin position="97"/>
        <end position="116"/>
    </location>
</feature>
<dbReference type="Proteomes" id="UP001431783">
    <property type="component" value="Unassembled WGS sequence"/>
</dbReference>
<comment type="caution">
    <text evidence="12">Lacks conserved residue(s) required for the propagation of feature annotation.</text>
</comment>
<dbReference type="EMBL" id="JARQZJ010000122">
    <property type="protein sequence ID" value="KAK9889296.1"/>
    <property type="molecule type" value="Genomic_DNA"/>
</dbReference>